<dbReference type="Pfam" id="PF04379">
    <property type="entry name" value="DUF525"/>
    <property type="match status" value="1"/>
</dbReference>
<feature type="domain" description="ApaG" evidence="1">
    <location>
        <begin position="109"/>
        <end position="245"/>
    </location>
</feature>
<dbReference type="InterPro" id="IPR036767">
    <property type="entry name" value="ApaG_sf"/>
</dbReference>
<dbReference type="AlphaFoldDB" id="A0A9W7CAD1"/>
<dbReference type="Gene3D" id="2.60.40.1470">
    <property type="entry name" value="ApaG domain"/>
    <property type="match status" value="1"/>
</dbReference>
<proteinExistence type="predicted"/>
<evidence type="ECO:0000259" key="1">
    <source>
        <dbReference type="PROSITE" id="PS51087"/>
    </source>
</evidence>
<accession>A0A9W7CAD1</accession>
<name>A0A9W7CAD1_9STRA</name>
<dbReference type="InterPro" id="IPR050718">
    <property type="entry name" value="ApaG-like"/>
</dbReference>
<dbReference type="PANTHER" id="PTHR47191:SF2">
    <property type="entry name" value="OS05G0170800 PROTEIN"/>
    <property type="match status" value="1"/>
</dbReference>
<keyword evidence="3" id="KW-1185">Reference proteome</keyword>
<reference evidence="3" key="1">
    <citation type="journal article" date="2023" name="Commun. Biol.">
        <title>Genome analysis of Parmales, the sister group of diatoms, reveals the evolutionary specialization of diatoms from phago-mixotrophs to photoautotrophs.</title>
        <authorList>
            <person name="Ban H."/>
            <person name="Sato S."/>
            <person name="Yoshikawa S."/>
            <person name="Yamada K."/>
            <person name="Nakamura Y."/>
            <person name="Ichinomiya M."/>
            <person name="Sato N."/>
            <person name="Blanc-Mathieu R."/>
            <person name="Endo H."/>
            <person name="Kuwata A."/>
            <person name="Ogata H."/>
        </authorList>
    </citation>
    <scope>NUCLEOTIDE SEQUENCE [LARGE SCALE GENOMIC DNA]</scope>
    <source>
        <strain evidence="3">NIES 3699</strain>
    </source>
</reference>
<dbReference type="EMBL" id="BRXX01000275">
    <property type="protein sequence ID" value="GMI02085.1"/>
    <property type="molecule type" value="Genomic_DNA"/>
</dbReference>
<evidence type="ECO:0000313" key="2">
    <source>
        <dbReference type="EMBL" id="GMI02085.1"/>
    </source>
</evidence>
<comment type="caution">
    <text evidence="2">The sequence shown here is derived from an EMBL/GenBank/DDBJ whole genome shotgun (WGS) entry which is preliminary data.</text>
</comment>
<protein>
    <recommendedName>
        <fullName evidence="1">ApaG domain-containing protein</fullName>
    </recommendedName>
</protein>
<sequence length="253" mass="27929">MAVARAVYRLLNRRLSPPNKVTILPPLDHISSPNWGSYRTLNLSIDAHRQTQYLSSLHPPLPYPATRSSLLSFLRTSFRSNLDRPSDDLCLDALLLSDSLLNVSNSTSTSTSNGLTIQLTSKYLHDSLETEKSVYQYRVRVVNSSPTPIRLLGRSWLISSDLETIKVNQPTSGVVGQFPVLSPQGIFEYSSGCEISGSGCALSGKLYYEVMEEGDKGDDEVDYKNAKVEEIEVGAVELKAEGFIDIEALGREI</sequence>
<organism evidence="2 3">
    <name type="scientific">Triparma verrucosa</name>
    <dbReference type="NCBI Taxonomy" id="1606542"/>
    <lineage>
        <taxon>Eukaryota</taxon>
        <taxon>Sar</taxon>
        <taxon>Stramenopiles</taxon>
        <taxon>Ochrophyta</taxon>
        <taxon>Bolidophyceae</taxon>
        <taxon>Parmales</taxon>
        <taxon>Triparmaceae</taxon>
        <taxon>Triparma</taxon>
    </lineage>
</organism>
<dbReference type="PROSITE" id="PS51087">
    <property type="entry name" value="APAG"/>
    <property type="match status" value="1"/>
</dbReference>
<evidence type="ECO:0000313" key="3">
    <source>
        <dbReference type="Proteomes" id="UP001165160"/>
    </source>
</evidence>
<dbReference type="PANTHER" id="PTHR47191">
    <property type="entry name" value="OS05G0170800 PROTEIN"/>
    <property type="match status" value="1"/>
</dbReference>
<gene>
    <name evidence="2" type="ORF">TrVE_jg8035</name>
</gene>
<dbReference type="SUPFAM" id="SSF110069">
    <property type="entry name" value="ApaG-like"/>
    <property type="match status" value="1"/>
</dbReference>
<dbReference type="Proteomes" id="UP001165160">
    <property type="component" value="Unassembled WGS sequence"/>
</dbReference>
<dbReference type="InterPro" id="IPR007474">
    <property type="entry name" value="ApaG_domain"/>
</dbReference>